<proteinExistence type="inferred from homology"/>
<dbReference type="InterPro" id="IPR050364">
    <property type="entry name" value="Cytochrome_P450_fung"/>
</dbReference>
<sequence>MSISTTHLNVLFHRAPLIVPSVLHPTSLKGSMPTLWLVVIGVFTLLFALVQARKKKNGALPPGPKPLPIVGNVLDLTARELWVRATQWAKSYGDVVYLHVFGQGLLFLNTYEAAIDLLEKKGSIYSDKPALVMAGELCGCDNMVAFTRYGDKSRRQRRLMQKALGPGAIPTYHPLLEIETHALLRRLLDDSGNYDSQIRRYAGSLTLLVVYGYRVTANDDPFLNLAEECVDILSNRIASGGGIWPVDIFPFLKHLPLWFPGAGFKRKAIQWKAKMEEFTNKPFELVQARMTTTVIRHFLLHMQLHPEVAAKARKEIDSVVGTGRLPTLSDRPALPYVNAVMNECLRWGAPVPLGLPHRLMEDDVYNGMIIPRGTLVFANIWNMTRNPDVFPDPESFNPERYMEDVDATTATARDLRNFVFGFGRRRCPGSHLVDSSFWIVLASMLATFDIVKEADPSTGRPLEPVIAFENAVFRAPEPFPCSIKPRSSEAARLIISSESLNA</sequence>
<gene>
    <name evidence="16" type="ORF">TRAPUB_4893</name>
</gene>
<dbReference type="InterPro" id="IPR017972">
    <property type="entry name" value="Cyt_P450_CS"/>
</dbReference>
<comment type="subcellular location">
    <subcellularLocation>
        <location evidence="2">Membrane</location>
    </subcellularLocation>
</comment>
<keyword evidence="8 15" id="KW-1133">Transmembrane helix</keyword>
<dbReference type="SUPFAM" id="SSF48264">
    <property type="entry name" value="Cytochrome P450"/>
    <property type="match status" value="1"/>
</dbReference>
<name>A0A1M2VA91_TRAPU</name>
<evidence type="ECO:0000256" key="9">
    <source>
        <dbReference type="ARBA" id="ARBA00023002"/>
    </source>
</evidence>
<dbReference type="Gene3D" id="1.10.630.10">
    <property type="entry name" value="Cytochrome P450"/>
    <property type="match status" value="2"/>
</dbReference>
<keyword evidence="6 15" id="KW-0812">Transmembrane</keyword>
<dbReference type="InterPro" id="IPR036396">
    <property type="entry name" value="Cyt_P450_sf"/>
</dbReference>
<dbReference type="Proteomes" id="UP000184267">
    <property type="component" value="Unassembled WGS sequence"/>
</dbReference>
<dbReference type="PRINTS" id="PR00463">
    <property type="entry name" value="EP450I"/>
</dbReference>
<dbReference type="PANTHER" id="PTHR46300:SF5">
    <property type="entry name" value="CYTOCHROME P450"/>
    <property type="match status" value="1"/>
</dbReference>
<keyword evidence="10 13" id="KW-0408">Iron</keyword>
<accession>A0A1M2VA91</accession>
<keyword evidence="9 14" id="KW-0560">Oxidoreductase</keyword>
<comment type="caution">
    <text evidence="16">The sequence shown here is derived from an EMBL/GenBank/DDBJ whole genome shotgun (WGS) entry which is preliminary data.</text>
</comment>
<dbReference type="GO" id="GO:0016020">
    <property type="term" value="C:membrane"/>
    <property type="evidence" value="ECO:0007669"/>
    <property type="project" value="UniProtKB-SubCell"/>
</dbReference>
<comment type="pathway">
    <text evidence="3">Secondary metabolite biosynthesis.</text>
</comment>
<dbReference type="OrthoDB" id="2789670at2759"/>
<evidence type="ECO:0000256" key="2">
    <source>
        <dbReference type="ARBA" id="ARBA00004370"/>
    </source>
</evidence>
<evidence type="ECO:0000256" key="15">
    <source>
        <dbReference type="SAM" id="Phobius"/>
    </source>
</evidence>
<dbReference type="GO" id="GO:0004497">
    <property type="term" value="F:monooxygenase activity"/>
    <property type="evidence" value="ECO:0007669"/>
    <property type="project" value="UniProtKB-KW"/>
</dbReference>
<evidence type="ECO:0000256" key="1">
    <source>
        <dbReference type="ARBA" id="ARBA00001971"/>
    </source>
</evidence>
<reference evidence="16 17" key="1">
    <citation type="submission" date="2016-10" db="EMBL/GenBank/DDBJ databases">
        <title>Genome sequence of the basidiomycete white-rot fungus Trametes pubescens.</title>
        <authorList>
            <person name="Makela M.R."/>
            <person name="Granchi Z."/>
            <person name="Peng M."/>
            <person name="De Vries R.P."/>
            <person name="Grigoriev I."/>
            <person name="Riley R."/>
            <person name="Hilden K."/>
        </authorList>
    </citation>
    <scope>NUCLEOTIDE SEQUENCE [LARGE SCALE GENOMIC DNA]</scope>
    <source>
        <strain evidence="16 17">FBCC735</strain>
    </source>
</reference>
<dbReference type="OMA" id="WPVDIFP"/>
<dbReference type="Pfam" id="PF00067">
    <property type="entry name" value="p450"/>
    <property type="match status" value="2"/>
</dbReference>
<dbReference type="STRING" id="154538.A0A1M2VA91"/>
<dbReference type="AlphaFoldDB" id="A0A1M2VA91"/>
<keyword evidence="17" id="KW-1185">Reference proteome</keyword>
<dbReference type="PROSITE" id="PS00086">
    <property type="entry name" value="CYTOCHROME_P450"/>
    <property type="match status" value="1"/>
</dbReference>
<evidence type="ECO:0000256" key="11">
    <source>
        <dbReference type="ARBA" id="ARBA00023033"/>
    </source>
</evidence>
<dbReference type="InterPro" id="IPR002401">
    <property type="entry name" value="Cyt_P450_E_grp-I"/>
</dbReference>
<dbReference type="PANTHER" id="PTHR46300">
    <property type="entry name" value="P450, PUTATIVE (EUROFUNG)-RELATED-RELATED"/>
    <property type="match status" value="1"/>
</dbReference>
<evidence type="ECO:0000256" key="3">
    <source>
        <dbReference type="ARBA" id="ARBA00005179"/>
    </source>
</evidence>
<evidence type="ECO:0000256" key="5">
    <source>
        <dbReference type="ARBA" id="ARBA00022617"/>
    </source>
</evidence>
<dbReference type="GO" id="GO:0005506">
    <property type="term" value="F:iron ion binding"/>
    <property type="evidence" value="ECO:0007669"/>
    <property type="project" value="InterPro"/>
</dbReference>
<dbReference type="GO" id="GO:0020037">
    <property type="term" value="F:heme binding"/>
    <property type="evidence" value="ECO:0007669"/>
    <property type="project" value="InterPro"/>
</dbReference>
<dbReference type="CDD" id="cd11065">
    <property type="entry name" value="CYP64-like"/>
    <property type="match status" value="1"/>
</dbReference>
<comment type="similarity">
    <text evidence="4 14">Belongs to the cytochrome P450 family.</text>
</comment>
<dbReference type="EMBL" id="MNAD01001540">
    <property type="protein sequence ID" value="OJT04437.1"/>
    <property type="molecule type" value="Genomic_DNA"/>
</dbReference>
<feature type="transmembrane region" description="Helical" evidence="15">
    <location>
        <begin position="33"/>
        <end position="50"/>
    </location>
</feature>
<evidence type="ECO:0000256" key="8">
    <source>
        <dbReference type="ARBA" id="ARBA00022989"/>
    </source>
</evidence>
<dbReference type="InterPro" id="IPR001128">
    <property type="entry name" value="Cyt_P450"/>
</dbReference>
<evidence type="ECO:0000313" key="16">
    <source>
        <dbReference type="EMBL" id="OJT04437.1"/>
    </source>
</evidence>
<comment type="cofactor">
    <cofactor evidence="1 13">
        <name>heme</name>
        <dbReference type="ChEBI" id="CHEBI:30413"/>
    </cofactor>
</comment>
<keyword evidence="5 13" id="KW-0349">Heme</keyword>
<organism evidence="16 17">
    <name type="scientific">Trametes pubescens</name>
    <name type="common">White-rot fungus</name>
    <dbReference type="NCBI Taxonomy" id="154538"/>
    <lineage>
        <taxon>Eukaryota</taxon>
        <taxon>Fungi</taxon>
        <taxon>Dikarya</taxon>
        <taxon>Basidiomycota</taxon>
        <taxon>Agaricomycotina</taxon>
        <taxon>Agaricomycetes</taxon>
        <taxon>Polyporales</taxon>
        <taxon>Polyporaceae</taxon>
        <taxon>Trametes</taxon>
    </lineage>
</organism>
<evidence type="ECO:0000313" key="17">
    <source>
        <dbReference type="Proteomes" id="UP000184267"/>
    </source>
</evidence>
<keyword evidence="12 15" id="KW-0472">Membrane</keyword>
<feature type="binding site" description="axial binding residue" evidence="13">
    <location>
        <position position="427"/>
    </location>
    <ligand>
        <name>heme</name>
        <dbReference type="ChEBI" id="CHEBI:30413"/>
    </ligand>
    <ligandPart>
        <name>Fe</name>
        <dbReference type="ChEBI" id="CHEBI:18248"/>
    </ligandPart>
</feature>
<evidence type="ECO:0000256" key="14">
    <source>
        <dbReference type="RuleBase" id="RU000461"/>
    </source>
</evidence>
<dbReference type="GO" id="GO:0016705">
    <property type="term" value="F:oxidoreductase activity, acting on paired donors, with incorporation or reduction of molecular oxygen"/>
    <property type="evidence" value="ECO:0007669"/>
    <property type="project" value="InterPro"/>
</dbReference>
<evidence type="ECO:0000256" key="12">
    <source>
        <dbReference type="ARBA" id="ARBA00023136"/>
    </source>
</evidence>
<keyword evidence="7 13" id="KW-0479">Metal-binding</keyword>
<keyword evidence="11 14" id="KW-0503">Monooxygenase</keyword>
<evidence type="ECO:0000256" key="7">
    <source>
        <dbReference type="ARBA" id="ARBA00022723"/>
    </source>
</evidence>
<evidence type="ECO:0000256" key="10">
    <source>
        <dbReference type="ARBA" id="ARBA00023004"/>
    </source>
</evidence>
<protein>
    <submittedName>
        <fullName evidence="16">O-methylsterigmatocystin oxidoreductase</fullName>
    </submittedName>
</protein>
<evidence type="ECO:0000256" key="13">
    <source>
        <dbReference type="PIRSR" id="PIRSR602401-1"/>
    </source>
</evidence>
<evidence type="ECO:0000256" key="6">
    <source>
        <dbReference type="ARBA" id="ARBA00022692"/>
    </source>
</evidence>
<evidence type="ECO:0000256" key="4">
    <source>
        <dbReference type="ARBA" id="ARBA00010617"/>
    </source>
</evidence>